<reference evidence="5 6" key="2">
    <citation type="submission" date="2019-09" db="EMBL/GenBank/DDBJ databases">
        <authorList>
            <person name="Jin C."/>
        </authorList>
    </citation>
    <scope>NUCLEOTIDE SEQUENCE [LARGE SCALE GENOMIC DNA]</scope>
    <source>
        <strain evidence="5 6">BN140078</strain>
    </source>
</reference>
<dbReference type="SUPFAM" id="SSF160467">
    <property type="entry name" value="PH0987 N-terminal domain-like"/>
    <property type="match status" value="1"/>
</dbReference>
<dbReference type="EMBL" id="VUOC01000003">
    <property type="protein sequence ID" value="KAA2241471.1"/>
    <property type="molecule type" value="Genomic_DNA"/>
</dbReference>
<dbReference type="GO" id="GO:0017168">
    <property type="term" value="F:5-oxoprolinase (ATP-hydrolyzing) activity"/>
    <property type="evidence" value="ECO:0007669"/>
    <property type="project" value="UniProtKB-EC"/>
</dbReference>
<dbReference type="AlphaFoldDB" id="A0A5B2VQL0"/>
<evidence type="ECO:0000256" key="3">
    <source>
        <dbReference type="ARBA" id="ARBA00022840"/>
    </source>
</evidence>
<dbReference type="EC" id="3.5.2.9" evidence="5"/>
<keyword evidence="3" id="KW-0067">ATP-binding</keyword>
<dbReference type="InterPro" id="IPR029000">
    <property type="entry name" value="Cyclophilin-like_dom_sf"/>
</dbReference>
<dbReference type="RefSeq" id="WP_149838985.1">
    <property type="nucleotide sequence ID" value="NZ_VUOC01000003.1"/>
</dbReference>
<evidence type="ECO:0000256" key="1">
    <source>
        <dbReference type="ARBA" id="ARBA00022741"/>
    </source>
</evidence>
<protein>
    <submittedName>
        <fullName evidence="5">5-oxoprolinase subunit PxpB</fullName>
        <ecNumber evidence="5">3.5.2.9</ecNumber>
    </submittedName>
</protein>
<proteinExistence type="predicted"/>
<evidence type="ECO:0000313" key="5">
    <source>
        <dbReference type="EMBL" id="KAA2241471.1"/>
    </source>
</evidence>
<organism evidence="5 6">
    <name type="scientific">Chitinophaga agrisoli</name>
    <dbReference type="NCBI Taxonomy" id="2607653"/>
    <lineage>
        <taxon>Bacteria</taxon>
        <taxon>Pseudomonadati</taxon>
        <taxon>Bacteroidota</taxon>
        <taxon>Chitinophagia</taxon>
        <taxon>Chitinophagales</taxon>
        <taxon>Chitinophagaceae</taxon>
        <taxon>Chitinophaga</taxon>
    </lineage>
</organism>
<dbReference type="PANTHER" id="PTHR34698">
    <property type="entry name" value="5-OXOPROLINASE SUBUNIT B"/>
    <property type="match status" value="1"/>
</dbReference>
<dbReference type="InterPro" id="IPR003833">
    <property type="entry name" value="CT_C_D"/>
</dbReference>
<name>A0A5B2VQL0_9BACT</name>
<dbReference type="Pfam" id="PF02682">
    <property type="entry name" value="CT_C_D"/>
    <property type="match status" value="1"/>
</dbReference>
<dbReference type="Gene3D" id="3.30.1360.40">
    <property type="match status" value="1"/>
</dbReference>
<dbReference type="InterPro" id="IPR010016">
    <property type="entry name" value="PxpB"/>
</dbReference>
<dbReference type="PANTHER" id="PTHR34698:SF2">
    <property type="entry name" value="5-OXOPROLINASE SUBUNIT B"/>
    <property type="match status" value="1"/>
</dbReference>
<gene>
    <name evidence="5" type="primary">pxpB</name>
    <name evidence="5" type="ORF">F0L74_16365</name>
</gene>
<accession>A0A5B2VQL0</accession>
<reference evidence="5 6" key="1">
    <citation type="submission" date="2019-09" db="EMBL/GenBank/DDBJ databases">
        <title>Chitinophaga ginsengihumi sp. nov., isolated from soil of ginseng rhizosphere.</title>
        <authorList>
            <person name="Lee J."/>
        </authorList>
    </citation>
    <scope>NUCLEOTIDE SEQUENCE [LARGE SCALE GENOMIC DNA]</scope>
    <source>
        <strain evidence="5 6">BN140078</strain>
    </source>
</reference>
<dbReference type="SUPFAM" id="SSF50891">
    <property type="entry name" value="Cyclophilin-like"/>
    <property type="match status" value="1"/>
</dbReference>
<evidence type="ECO:0000259" key="4">
    <source>
        <dbReference type="SMART" id="SM00796"/>
    </source>
</evidence>
<evidence type="ECO:0000313" key="6">
    <source>
        <dbReference type="Proteomes" id="UP000324611"/>
    </source>
</evidence>
<dbReference type="Gene3D" id="2.40.100.10">
    <property type="entry name" value="Cyclophilin-like"/>
    <property type="match status" value="1"/>
</dbReference>
<feature type="domain" description="Carboxyltransferase" evidence="4">
    <location>
        <begin position="5"/>
        <end position="213"/>
    </location>
</feature>
<keyword evidence="1" id="KW-0547">Nucleotide-binding</keyword>
<dbReference type="Proteomes" id="UP000324611">
    <property type="component" value="Unassembled WGS sequence"/>
</dbReference>
<dbReference type="GO" id="GO:0005524">
    <property type="term" value="F:ATP binding"/>
    <property type="evidence" value="ECO:0007669"/>
    <property type="project" value="UniProtKB-KW"/>
</dbReference>
<dbReference type="NCBIfam" id="TIGR00370">
    <property type="entry name" value="5-oxoprolinase subunit PxpB"/>
    <property type="match status" value="1"/>
</dbReference>
<sequence>MNNHFSITPLGDSAIIIEWEQQINPAVNAQVMQAYHRLQALSLPYITDLVPAYASLSVLYDPLLIRSRVKRPARAWITGEVIKALQHGADVVMEPARSLEIPVCYHASLGLDITEMARQKGITEQEIIALHTSQTYTVYMLGFLPGFPYLGKVDGLLATPRLKQPRTQVPAGSVGIAGEQTGIYPMASPGGWNLIGQTPLRMFDPSQEDPSYCRPGDQVKFKAITLDAFNKMINN</sequence>
<keyword evidence="2 5" id="KW-0378">Hydrolase</keyword>
<keyword evidence="6" id="KW-1185">Reference proteome</keyword>
<evidence type="ECO:0000256" key="2">
    <source>
        <dbReference type="ARBA" id="ARBA00022801"/>
    </source>
</evidence>
<comment type="caution">
    <text evidence="5">The sequence shown here is derived from an EMBL/GenBank/DDBJ whole genome shotgun (WGS) entry which is preliminary data.</text>
</comment>
<dbReference type="SMART" id="SM00796">
    <property type="entry name" value="AHS1"/>
    <property type="match status" value="1"/>
</dbReference>